<evidence type="ECO:0000313" key="3">
    <source>
        <dbReference type="Proteomes" id="UP000305887"/>
    </source>
</evidence>
<feature type="transmembrane region" description="Helical" evidence="1">
    <location>
        <begin position="83"/>
        <end position="105"/>
    </location>
</feature>
<dbReference type="Proteomes" id="UP000305887">
    <property type="component" value="Unassembled WGS sequence"/>
</dbReference>
<keyword evidence="1" id="KW-0812">Transmembrane</keyword>
<gene>
    <name evidence="2" type="ORF">FHG66_02690</name>
</gene>
<protein>
    <submittedName>
        <fullName evidence="2">Uncharacterized protein</fullName>
    </submittedName>
</protein>
<dbReference type="RefSeq" id="WP_139075147.1">
    <property type="nucleotide sequence ID" value="NZ_VDFU01000002.1"/>
</dbReference>
<proteinExistence type="predicted"/>
<keyword evidence="3" id="KW-1185">Reference proteome</keyword>
<sequence length="114" mass="12410">MIQGFADGLIVPAAALAFLGWLVPRILSLIFPEGVRALLLLALTSFVALLALSMAAFIGLYVLRGVPFSELFYAGPMDGLFHFLRLGLASTLLWAPLMILSIAGLPKHWVKETW</sequence>
<accession>A0A5C4N725</accession>
<feature type="transmembrane region" description="Helical" evidence="1">
    <location>
        <begin position="39"/>
        <end position="63"/>
    </location>
</feature>
<dbReference type="EMBL" id="VDFU01000002">
    <property type="protein sequence ID" value="TNC52463.1"/>
    <property type="molecule type" value="Genomic_DNA"/>
</dbReference>
<comment type="caution">
    <text evidence="2">The sequence shown here is derived from an EMBL/GenBank/DDBJ whole genome shotgun (WGS) entry which is preliminary data.</text>
</comment>
<evidence type="ECO:0000313" key="2">
    <source>
        <dbReference type="EMBL" id="TNC52463.1"/>
    </source>
</evidence>
<dbReference type="OrthoDB" id="7652057at2"/>
<keyword evidence="1" id="KW-0472">Membrane</keyword>
<name>A0A5C4N725_9RHOB</name>
<evidence type="ECO:0000256" key="1">
    <source>
        <dbReference type="SAM" id="Phobius"/>
    </source>
</evidence>
<reference evidence="2 3" key="1">
    <citation type="submission" date="2019-06" db="EMBL/GenBank/DDBJ databases">
        <title>YIM 131921 draft genome.</title>
        <authorList>
            <person name="Jiang L."/>
        </authorList>
    </citation>
    <scope>NUCLEOTIDE SEQUENCE [LARGE SCALE GENOMIC DNA]</scope>
    <source>
        <strain evidence="2 3">YIM 131921</strain>
    </source>
</reference>
<organism evidence="2 3">
    <name type="scientific">Rubellimicrobium rubrum</name>
    <dbReference type="NCBI Taxonomy" id="2585369"/>
    <lineage>
        <taxon>Bacteria</taxon>
        <taxon>Pseudomonadati</taxon>
        <taxon>Pseudomonadota</taxon>
        <taxon>Alphaproteobacteria</taxon>
        <taxon>Rhodobacterales</taxon>
        <taxon>Roseobacteraceae</taxon>
        <taxon>Rubellimicrobium</taxon>
    </lineage>
</organism>
<keyword evidence="1" id="KW-1133">Transmembrane helix</keyword>
<feature type="transmembrane region" description="Helical" evidence="1">
    <location>
        <begin position="6"/>
        <end position="27"/>
    </location>
</feature>
<dbReference type="AlphaFoldDB" id="A0A5C4N725"/>